<keyword evidence="1" id="KW-0812">Transmembrane</keyword>
<evidence type="ECO:0000313" key="3">
    <source>
        <dbReference type="Proteomes" id="UP001589595"/>
    </source>
</evidence>
<dbReference type="RefSeq" id="WP_222922797.1">
    <property type="nucleotide sequence ID" value="NZ_CP082286.1"/>
</dbReference>
<sequence>MTTRRRARFVRAQMAWMLGATLVLVLLGSLSLELAFVVSLIGFLVVTELTAPFAVTPDWRRRLVWIIALGLAVFGYVVIRRILAILPPGVI</sequence>
<dbReference type="InterPro" id="IPR058357">
    <property type="entry name" value="DUF8044"/>
</dbReference>
<gene>
    <name evidence="2" type="ORF">ACFFOL_07540</name>
</gene>
<accession>A0ABD5MKI1</accession>
<dbReference type="AlphaFoldDB" id="A0ABD5MKI1"/>
<dbReference type="Proteomes" id="UP001589595">
    <property type="component" value="Unassembled WGS sequence"/>
</dbReference>
<proteinExistence type="predicted"/>
<evidence type="ECO:0000313" key="2">
    <source>
        <dbReference type="EMBL" id="MFB9824022.1"/>
    </source>
</evidence>
<keyword evidence="1" id="KW-1133">Transmembrane helix</keyword>
<organism evidence="2 3">
    <name type="scientific">Halobaculum roseum</name>
    <dbReference type="NCBI Taxonomy" id="2175149"/>
    <lineage>
        <taxon>Archaea</taxon>
        <taxon>Methanobacteriati</taxon>
        <taxon>Methanobacteriota</taxon>
        <taxon>Stenosarchaea group</taxon>
        <taxon>Halobacteria</taxon>
        <taxon>Halobacteriales</taxon>
        <taxon>Haloferacaceae</taxon>
        <taxon>Halobaculum</taxon>
    </lineage>
</organism>
<dbReference type="Pfam" id="PF26161">
    <property type="entry name" value="DUF8044"/>
    <property type="match status" value="1"/>
</dbReference>
<evidence type="ECO:0008006" key="4">
    <source>
        <dbReference type="Google" id="ProtNLM"/>
    </source>
</evidence>
<evidence type="ECO:0000256" key="1">
    <source>
        <dbReference type="SAM" id="Phobius"/>
    </source>
</evidence>
<comment type="caution">
    <text evidence="2">The sequence shown here is derived from an EMBL/GenBank/DDBJ whole genome shotgun (WGS) entry which is preliminary data.</text>
</comment>
<feature type="transmembrane region" description="Helical" evidence="1">
    <location>
        <begin position="63"/>
        <end position="83"/>
    </location>
</feature>
<reference evidence="2" key="1">
    <citation type="submission" date="2024-09" db="EMBL/GenBank/DDBJ databases">
        <authorList>
            <person name="Sun Q."/>
        </authorList>
    </citation>
    <scope>NUCLEOTIDE SEQUENCE [LARGE SCALE GENOMIC DNA]</scope>
    <source>
        <strain evidence="2">JCM 31273</strain>
    </source>
</reference>
<feature type="transmembrane region" description="Helical" evidence="1">
    <location>
        <begin position="12"/>
        <end position="30"/>
    </location>
</feature>
<keyword evidence="3" id="KW-1185">Reference proteome</keyword>
<feature type="transmembrane region" description="Helical" evidence="1">
    <location>
        <begin position="36"/>
        <end position="56"/>
    </location>
</feature>
<keyword evidence="1" id="KW-0472">Membrane</keyword>
<dbReference type="GeneID" id="67210147"/>
<protein>
    <recommendedName>
        <fullName evidence="4">AI-2E family transporter</fullName>
    </recommendedName>
</protein>
<name>A0ABD5MKI1_9EURY</name>
<dbReference type="EMBL" id="JBHMAJ010000006">
    <property type="protein sequence ID" value="MFB9824022.1"/>
    <property type="molecule type" value="Genomic_DNA"/>
</dbReference>